<gene>
    <name evidence="1" type="ORF">DZC73_12990</name>
</gene>
<reference evidence="1 2" key="1">
    <citation type="submission" date="2018-08" db="EMBL/GenBank/DDBJ databases">
        <authorList>
            <person name="Khan S.A."/>
            <person name="Jeon C.O."/>
            <person name="Chun B.H."/>
            <person name="Jeong S.E."/>
        </authorList>
    </citation>
    <scope>NUCLEOTIDE SEQUENCE [LARGE SCALE GENOMIC DNA]</scope>
    <source>
        <strain evidence="1 2">S-16</strain>
    </source>
</reference>
<keyword evidence="2" id="KW-1185">Reference proteome</keyword>
<reference evidence="1 2" key="2">
    <citation type="submission" date="2018-12" db="EMBL/GenBank/DDBJ databases">
        <title>Rhizobacter gummiphilus sp. nov., a rubber-degrading bacterium isolated from the soil of a botanical garden in Japan.</title>
        <authorList>
            <person name="Shunsuke S.S."/>
        </authorList>
    </citation>
    <scope>NUCLEOTIDE SEQUENCE [LARGE SCALE GENOMIC DNA]</scope>
    <source>
        <strain evidence="1 2">S-16</strain>
    </source>
</reference>
<dbReference type="AlphaFoldDB" id="A0A3N7HPT3"/>
<accession>A0A3N7HPT3</accession>
<dbReference type="Proteomes" id="UP000267464">
    <property type="component" value="Unassembled WGS sequence"/>
</dbReference>
<sequence length="991" mass="111091">MIEYIGKRVEATGLKDYLKTELAQLTDRLGNEDAACYLRTKLFELQDVRTSSVAATLFFEAQSCAIDYYETLIAILQCAASDRTIPAHMVARIEKPLRVLHRRTADRRLPGIMLGLGIIPEERAVIDPQRAKILELYTAAQYGLVVEQSAYWLVETPDDVAMHVLQLRACLHGALDVPETPGVLSDVKKALAVVIAAESGFYTEALNLLTIADRYYGQAWAGYLGAIVRYELREQEARFPPIWLRDVYVRDPNTTPFSAIATTKSSLGYVDNEEIARAYPRTQSILSAVTKGVFGTSMVNDPRLARYLGIYELSNGDPGAALAYFETLVSRGLGSDRIRCAGSAALACLKLNQFERAVGIVVDSYLANVNAPSLLPIPAVVDKLKEPANWPQSIALPIVFELYATYFNRGQLTHLRYAFERFQQANAIGAPEDLVDRIEEFGKERVVAYLARVWRPEVMRQTVLYSQTREIEDARIRVCGALAGIDPVNAADYMAEIRTRIKKQEIAKATTLVEQSKVYVDIQAIKSALRKKLGDSYARYKKGYQSKDDPLLDSFTELMSELQTKDTPLRQLLSKIHLVSQPPETEADVQFAAIVAEVTNEFLRGEHGLNAYLSTRVRHGALANTLRKPVADERLVTSRHESGVGYVENSLWKSDPVGRSEEWTRIAARLENFAAKFDGVVDHLRDSLLQIKVLHELKDAGENNEALFVYRSSNMERRFFQASDQAFKDIDELVDSCVESLWEKTDFNLKSVQEALEKKVRQKLMSIFDELSDALGPYAHVDGINEVHNAIARAKTATSVQVSLVASWFRRSEVYDRPDYAPEFPIQIAQNMITRTMSTAKGWSGAEIQSDVSEGSRMPGRTLDAMVDIYYVLLENAVRHSGLESQDLSVRIQLSLRDGVYAVRVENNWNDSKRSVEALQRIEEVRASLQMAQSVQRAQLERGSGFHKIWVALKGPSYMDPRLELNVDAHNQFSVEFGCRIAGAEGALLDD</sequence>
<evidence type="ECO:0000313" key="2">
    <source>
        <dbReference type="Proteomes" id="UP000267464"/>
    </source>
</evidence>
<proteinExistence type="predicted"/>
<evidence type="ECO:0000313" key="1">
    <source>
        <dbReference type="EMBL" id="RQP24228.1"/>
    </source>
</evidence>
<organism evidence="1 2">
    <name type="scientific">Piscinibacter terrae</name>
    <dbReference type="NCBI Taxonomy" id="2496871"/>
    <lineage>
        <taxon>Bacteria</taxon>
        <taxon>Pseudomonadati</taxon>
        <taxon>Pseudomonadota</taxon>
        <taxon>Betaproteobacteria</taxon>
        <taxon>Burkholderiales</taxon>
        <taxon>Sphaerotilaceae</taxon>
        <taxon>Piscinibacter</taxon>
    </lineage>
</organism>
<comment type="caution">
    <text evidence="1">The sequence shown here is derived from an EMBL/GenBank/DDBJ whole genome shotgun (WGS) entry which is preliminary data.</text>
</comment>
<name>A0A3N7HPT3_9BURK</name>
<dbReference type="EMBL" id="QUSW01000003">
    <property type="protein sequence ID" value="RQP24228.1"/>
    <property type="molecule type" value="Genomic_DNA"/>
</dbReference>
<protein>
    <submittedName>
        <fullName evidence="1">Uncharacterized protein</fullName>
    </submittedName>
</protein>